<protein>
    <submittedName>
        <fullName evidence="2">Uncharacterized protein</fullName>
    </submittedName>
</protein>
<proteinExistence type="predicted"/>
<organism evidence="2 3">
    <name type="scientific">Polarella glacialis</name>
    <name type="common">Dinoflagellate</name>
    <dbReference type="NCBI Taxonomy" id="89957"/>
    <lineage>
        <taxon>Eukaryota</taxon>
        <taxon>Sar</taxon>
        <taxon>Alveolata</taxon>
        <taxon>Dinophyceae</taxon>
        <taxon>Suessiales</taxon>
        <taxon>Suessiaceae</taxon>
        <taxon>Polarella</taxon>
    </lineage>
</organism>
<evidence type="ECO:0000313" key="3">
    <source>
        <dbReference type="Proteomes" id="UP000626109"/>
    </source>
</evidence>
<feature type="region of interest" description="Disordered" evidence="1">
    <location>
        <begin position="68"/>
        <end position="110"/>
    </location>
</feature>
<dbReference type="AlphaFoldDB" id="A0A813HKF1"/>
<accession>A0A813HKF1</accession>
<comment type="caution">
    <text evidence="2">The sequence shown here is derived from an EMBL/GenBank/DDBJ whole genome shotgun (WGS) entry which is preliminary data.</text>
</comment>
<evidence type="ECO:0000256" key="1">
    <source>
        <dbReference type="SAM" id="MobiDB-lite"/>
    </source>
</evidence>
<gene>
    <name evidence="2" type="ORF">PGLA2088_LOCUS1791</name>
</gene>
<dbReference type="EMBL" id="CAJNNW010001406">
    <property type="protein sequence ID" value="CAE8638189.1"/>
    <property type="molecule type" value="Genomic_DNA"/>
</dbReference>
<reference evidence="2" key="1">
    <citation type="submission" date="2021-02" db="EMBL/GenBank/DDBJ databases">
        <authorList>
            <person name="Dougan E. K."/>
            <person name="Rhodes N."/>
            <person name="Thang M."/>
            <person name="Chan C."/>
        </authorList>
    </citation>
    <scope>NUCLEOTIDE SEQUENCE</scope>
</reference>
<name>A0A813HKF1_POLGL</name>
<feature type="non-terminal residue" evidence="2">
    <location>
        <position position="1"/>
    </location>
</feature>
<dbReference type="Proteomes" id="UP000626109">
    <property type="component" value="Unassembled WGS sequence"/>
</dbReference>
<evidence type="ECO:0000313" key="2">
    <source>
        <dbReference type="EMBL" id="CAE8638189.1"/>
    </source>
</evidence>
<sequence>EMKAPMQRSQSQLPPVAISAEKKPSPAVLESALRQVASTLNDPVSGLGLQRSESLPSVSFATVSTDQLQGCRPEAAEGAQRSRPVLKTARTWSAASPEPDEPLSPTRLRD</sequence>
<feature type="region of interest" description="Disordered" evidence="1">
    <location>
        <begin position="1"/>
        <end position="26"/>
    </location>
</feature>